<evidence type="ECO:0000259" key="5">
    <source>
        <dbReference type="Pfam" id="PF17668"/>
    </source>
</evidence>
<evidence type="ECO:0000256" key="1">
    <source>
        <dbReference type="ARBA" id="ARBA00022679"/>
    </source>
</evidence>
<dbReference type="GO" id="GO:0030649">
    <property type="term" value="P:aminoglycoside antibiotic catabolic process"/>
    <property type="evidence" value="ECO:0007669"/>
    <property type="project" value="TreeGrafter"/>
</dbReference>
<name>A0A4Y4D0F9_KOCVA</name>
<dbReference type="InterPro" id="IPR036527">
    <property type="entry name" value="SCP2_sterol-bd_dom_sf"/>
</dbReference>
<dbReference type="PANTHER" id="PTHR37817">
    <property type="entry name" value="N-ACETYLTRANSFERASE EIS"/>
    <property type="match status" value="1"/>
</dbReference>
<dbReference type="HAMAP" id="MF_01812">
    <property type="entry name" value="Eis"/>
    <property type="match status" value="1"/>
</dbReference>
<feature type="binding site" evidence="3">
    <location>
        <begin position="129"/>
        <end position="134"/>
    </location>
    <ligand>
        <name>acetyl-CoA</name>
        <dbReference type="ChEBI" id="CHEBI:57288"/>
    </ligand>
</feature>
<dbReference type="Gene3D" id="3.30.1050.10">
    <property type="entry name" value="SCP2 sterol-binding domain"/>
    <property type="match status" value="1"/>
</dbReference>
<reference evidence="6 7" key="1">
    <citation type="submission" date="2019-06" db="EMBL/GenBank/DDBJ databases">
        <title>Whole genome shotgun sequence of Kocuria varians NBRC 15358.</title>
        <authorList>
            <person name="Hosoyama A."/>
            <person name="Uohara A."/>
            <person name="Ohji S."/>
            <person name="Ichikawa N."/>
        </authorList>
    </citation>
    <scope>NUCLEOTIDE SEQUENCE [LARGE SCALE GENOMIC DNA]</scope>
    <source>
        <strain evidence="6 7">NBRC 15358</strain>
    </source>
</reference>
<dbReference type="InterPro" id="IPR051554">
    <property type="entry name" value="Acetyltransferase_Eis"/>
</dbReference>
<dbReference type="InterPro" id="IPR041380">
    <property type="entry name" value="Acetyltransf_17"/>
</dbReference>
<dbReference type="GO" id="GO:0034069">
    <property type="term" value="F:aminoglycoside N-acetyltransferase activity"/>
    <property type="evidence" value="ECO:0007669"/>
    <property type="project" value="TreeGrafter"/>
</dbReference>
<evidence type="ECO:0000313" key="6">
    <source>
        <dbReference type="EMBL" id="GEC98621.1"/>
    </source>
</evidence>
<organism evidence="6 7">
    <name type="scientific">Kocuria varians</name>
    <name type="common">Micrococcus varians</name>
    <dbReference type="NCBI Taxonomy" id="1272"/>
    <lineage>
        <taxon>Bacteria</taxon>
        <taxon>Bacillati</taxon>
        <taxon>Actinomycetota</taxon>
        <taxon>Actinomycetes</taxon>
        <taxon>Micrococcales</taxon>
        <taxon>Micrococcaceae</taxon>
        <taxon>Kocuria</taxon>
    </lineage>
</organism>
<dbReference type="Proteomes" id="UP000315730">
    <property type="component" value="Unassembled WGS sequence"/>
</dbReference>
<dbReference type="SUPFAM" id="SSF55729">
    <property type="entry name" value="Acyl-CoA N-acyltransferases (Nat)"/>
    <property type="match status" value="1"/>
</dbReference>
<evidence type="ECO:0000256" key="3">
    <source>
        <dbReference type="HAMAP-Rule" id="MF_01812"/>
    </source>
</evidence>
<comment type="similarity">
    <text evidence="3">Belongs to the acetyltransferase Eis family.</text>
</comment>
<dbReference type="STRING" id="1272.GCA_900014985_00297"/>
<keyword evidence="7" id="KW-1185">Reference proteome</keyword>
<dbReference type="InterPro" id="IPR025559">
    <property type="entry name" value="Eis_dom"/>
</dbReference>
<feature type="binding site" evidence="3">
    <location>
        <begin position="121"/>
        <end position="123"/>
    </location>
    <ligand>
        <name>acetyl-CoA</name>
        <dbReference type="ChEBI" id="CHEBI:57288"/>
    </ligand>
</feature>
<proteinExistence type="inferred from homology"/>
<feature type="domain" description="Eis-like acetyltransferase" evidence="5">
    <location>
        <begin position="219"/>
        <end position="330"/>
    </location>
</feature>
<evidence type="ECO:0000256" key="2">
    <source>
        <dbReference type="ARBA" id="ARBA00023315"/>
    </source>
</evidence>
<dbReference type="NCBIfam" id="NF002369">
    <property type="entry name" value="PRK01346.1-6"/>
    <property type="match status" value="1"/>
</dbReference>
<dbReference type="Gene3D" id="3.40.630.30">
    <property type="match status" value="2"/>
</dbReference>
<dbReference type="RefSeq" id="WP_068467202.1">
    <property type="nucleotide sequence ID" value="NZ_BJNW01000005.1"/>
</dbReference>
<keyword evidence="2 3" id="KW-0012">Acyltransferase</keyword>
<gene>
    <name evidence="6" type="ORF">KVA01_07760</name>
</gene>
<comment type="subunit">
    <text evidence="3">Homohexamer; trimer of dimers.</text>
</comment>
<sequence length="465" mass="51084">MTATPPNEQPTETTYSARGSNYVLRKFFVEEGGVAANPEAVEWHRAVDHGFHGPEPTEEATGHILESMRAVGTRLRAAYTADPVPTAALGADRPVATFCSWNSELTVGPGAGVPAWLISEVTVRPTHARRGLLRRLMTDDLTEAHEAGFPIAALTASEATIYGRFGFGAGTFNTEITVDAHTRLQLKAPTVGSVEMADNQAVARLAPEIFERFHRQTAGSVDRQPKWWGLVSGAWDWHEGKSDPEIRTAVHYDADGRADGYVSYKFLPTQGFEGALKVVDLVCPNWEGRIALWEYLCNLDLVTEVRHAGAPMEDALMWGMVDMSAYTVRKRFERLWLRVLDPVAALSARRYTSHRRLTLSIVDSMGFADGIFTIDTTGDETRVERVGDRPRTQDDLAGKSMPAVELPDGVDVALNVDALGSLYLGAVKASTLYYGGLLRVRDQDALRDIQALMSTPTDPYCISPF</sequence>
<evidence type="ECO:0000259" key="4">
    <source>
        <dbReference type="Pfam" id="PF13530"/>
    </source>
</evidence>
<feature type="binding site" evidence="3">
    <location>
        <begin position="157"/>
        <end position="158"/>
    </location>
    <ligand>
        <name>acetyl-CoA</name>
        <dbReference type="ChEBI" id="CHEBI:57288"/>
    </ligand>
</feature>
<feature type="domain" description="Enhanced intracellular survival protein" evidence="4">
    <location>
        <begin position="344"/>
        <end position="461"/>
    </location>
</feature>
<comment type="caution">
    <text evidence="6">The sequence shown here is derived from an EMBL/GenBank/DDBJ whole genome shotgun (WGS) entry which is preliminary data.</text>
</comment>
<accession>A0A4Y4D0F9</accession>
<feature type="active site" description="Proton donor" evidence="3">
    <location>
        <position position="162"/>
    </location>
</feature>
<dbReference type="SUPFAM" id="SSF55718">
    <property type="entry name" value="SCP-like"/>
    <property type="match status" value="1"/>
</dbReference>
<dbReference type="InterPro" id="IPR022902">
    <property type="entry name" value="NAcTrfase_Eis"/>
</dbReference>
<dbReference type="EMBL" id="BJNW01000005">
    <property type="protein sequence ID" value="GEC98621.1"/>
    <property type="molecule type" value="Genomic_DNA"/>
</dbReference>
<dbReference type="InterPro" id="IPR016181">
    <property type="entry name" value="Acyl_CoA_acyltransferase"/>
</dbReference>
<dbReference type="OrthoDB" id="8399956at2"/>
<protein>
    <submittedName>
        <fullName evidence="6">UPF0256 protein</fullName>
    </submittedName>
</protein>
<feature type="active site" description="Proton acceptor; via carboxylate" evidence="3">
    <location>
        <position position="465"/>
    </location>
</feature>
<dbReference type="Pfam" id="PF13530">
    <property type="entry name" value="SCP2_2"/>
    <property type="match status" value="1"/>
</dbReference>
<dbReference type="Pfam" id="PF13527">
    <property type="entry name" value="Acetyltransf_9"/>
    <property type="match status" value="1"/>
</dbReference>
<dbReference type="Pfam" id="PF17668">
    <property type="entry name" value="Acetyltransf_17"/>
    <property type="match status" value="1"/>
</dbReference>
<dbReference type="AlphaFoldDB" id="A0A4Y4D0F9"/>
<dbReference type="PANTHER" id="PTHR37817:SF1">
    <property type="entry name" value="N-ACETYLTRANSFERASE EIS"/>
    <property type="match status" value="1"/>
</dbReference>
<evidence type="ECO:0000313" key="7">
    <source>
        <dbReference type="Proteomes" id="UP000315730"/>
    </source>
</evidence>
<keyword evidence="1 3" id="KW-0808">Transferase</keyword>